<comment type="caution">
    <text evidence="4">The sequence shown here is derived from an EMBL/GenBank/DDBJ whole genome shotgun (WGS) entry which is preliminary data.</text>
</comment>
<gene>
    <name evidence="4" type="ORF">KP78_02620</name>
</gene>
<reference evidence="4 5" key="1">
    <citation type="submission" date="2015-01" db="EMBL/GenBank/DDBJ databases">
        <title>Genome sequencing of Jeotgalibacillus soli.</title>
        <authorList>
            <person name="Goh K.M."/>
            <person name="Chan K.-G."/>
            <person name="Yaakop A.S."/>
            <person name="Ee R."/>
            <person name="Gan H.M."/>
            <person name="Chan C.S."/>
        </authorList>
    </citation>
    <scope>NUCLEOTIDE SEQUENCE [LARGE SCALE GENOMIC DNA]</scope>
    <source>
        <strain evidence="4 5">P9</strain>
    </source>
</reference>
<evidence type="ECO:0000313" key="5">
    <source>
        <dbReference type="Proteomes" id="UP000031938"/>
    </source>
</evidence>
<dbReference type="InterPro" id="IPR000182">
    <property type="entry name" value="GNAT_dom"/>
</dbReference>
<dbReference type="CDD" id="cd04301">
    <property type="entry name" value="NAT_SF"/>
    <property type="match status" value="1"/>
</dbReference>
<dbReference type="PROSITE" id="PS51186">
    <property type="entry name" value="GNAT"/>
    <property type="match status" value="1"/>
</dbReference>
<dbReference type="InterPro" id="IPR016181">
    <property type="entry name" value="Acyl_CoA_acyltransferase"/>
</dbReference>
<dbReference type="RefSeq" id="WP_041085642.1">
    <property type="nucleotide sequence ID" value="NZ_JXRP01000006.1"/>
</dbReference>
<dbReference type="Gene3D" id="3.40.630.30">
    <property type="match status" value="1"/>
</dbReference>
<dbReference type="PATRIC" id="fig|889306.3.peg.266"/>
<dbReference type="AlphaFoldDB" id="A0A0C2VSJ1"/>
<evidence type="ECO:0000256" key="1">
    <source>
        <dbReference type="ARBA" id="ARBA00022679"/>
    </source>
</evidence>
<dbReference type="PANTHER" id="PTHR43420">
    <property type="entry name" value="ACETYLTRANSFERASE"/>
    <property type="match status" value="1"/>
</dbReference>
<proteinExistence type="predicted"/>
<evidence type="ECO:0000313" key="4">
    <source>
        <dbReference type="EMBL" id="KIL51892.1"/>
    </source>
</evidence>
<organism evidence="4 5">
    <name type="scientific">Jeotgalibacillus soli</name>
    <dbReference type="NCBI Taxonomy" id="889306"/>
    <lineage>
        <taxon>Bacteria</taxon>
        <taxon>Bacillati</taxon>
        <taxon>Bacillota</taxon>
        <taxon>Bacilli</taxon>
        <taxon>Bacillales</taxon>
        <taxon>Caryophanaceae</taxon>
        <taxon>Jeotgalibacillus</taxon>
    </lineage>
</organism>
<evidence type="ECO:0000256" key="2">
    <source>
        <dbReference type="ARBA" id="ARBA00023315"/>
    </source>
</evidence>
<accession>A0A0C2VSJ1</accession>
<keyword evidence="1 4" id="KW-0808">Transferase</keyword>
<feature type="domain" description="N-acetyltransferase" evidence="3">
    <location>
        <begin position="1"/>
        <end position="169"/>
    </location>
</feature>
<evidence type="ECO:0000259" key="3">
    <source>
        <dbReference type="PROSITE" id="PS51186"/>
    </source>
</evidence>
<dbReference type="OrthoDB" id="9799092at2"/>
<dbReference type="InterPro" id="IPR050680">
    <property type="entry name" value="YpeA/RimI_acetyltransf"/>
</dbReference>
<dbReference type="GO" id="GO:0016747">
    <property type="term" value="F:acyltransferase activity, transferring groups other than amino-acyl groups"/>
    <property type="evidence" value="ECO:0007669"/>
    <property type="project" value="InterPro"/>
</dbReference>
<dbReference type="PANTHER" id="PTHR43420:SF47">
    <property type="entry name" value="N-ACETYLTRANSFERASE DOMAIN-CONTAINING PROTEIN"/>
    <property type="match status" value="1"/>
</dbReference>
<keyword evidence="2" id="KW-0012">Acyltransferase</keyword>
<name>A0A0C2VSJ1_9BACL</name>
<keyword evidence="5" id="KW-1185">Reference proteome</keyword>
<dbReference type="Proteomes" id="UP000031938">
    <property type="component" value="Unassembled WGS sequence"/>
</dbReference>
<dbReference type="EMBL" id="JXRP01000006">
    <property type="protein sequence ID" value="KIL51892.1"/>
    <property type="molecule type" value="Genomic_DNA"/>
</dbReference>
<dbReference type="STRING" id="889306.KP78_02620"/>
<dbReference type="Pfam" id="PF00583">
    <property type="entry name" value="Acetyltransf_1"/>
    <property type="match status" value="1"/>
</dbReference>
<protein>
    <submittedName>
        <fullName evidence="4">Acetyltransferase</fullName>
    </submittedName>
</protein>
<dbReference type="SUPFAM" id="SSF55729">
    <property type="entry name" value="Acyl-CoA N-acyltransferases (Nat)"/>
    <property type="match status" value="1"/>
</dbReference>
<sequence>MIIRLLTALDAEIHRILRLEALMNNPEAFAAAYEEEKEYPIDLFRDQLRSNDSFTLGAFTKDKLDGVITLVKEKPLKLKHRANIVAMYVSPEGRGLGIGKSLLEKTIEEAKGIEGLEQIYLTVVTTNEPAKRLYSSLGFEMFATEERALKFNDIYFDEEHRVLFLKNNE</sequence>